<dbReference type="SUPFAM" id="SSF52499">
    <property type="entry name" value="Isochorismatase-like hydrolases"/>
    <property type="match status" value="1"/>
</dbReference>
<dbReference type="Gene3D" id="3.40.50.850">
    <property type="entry name" value="Isochorismatase-like"/>
    <property type="match status" value="1"/>
</dbReference>
<evidence type="ECO:0000256" key="1">
    <source>
        <dbReference type="ARBA" id="ARBA00022801"/>
    </source>
</evidence>
<dbReference type="CDD" id="cd00431">
    <property type="entry name" value="cysteine_hydrolases"/>
    <property type="match status" value="1"/>
</dbReference>
<keyword evidence="1 3" id="KW-0378">Hydrolase</keyword>
<dbReference type="InterPro" id="IPR050272">
    <property type="entry name" value="Isochorismatase-like_hydrls"/>
</dbReference>
<dbReference type="GO" id="GO:0016787">
    <property type="term" value="F:hydrolase activity"/>
    <property type="evidence" value="ECO:0007669"/>
    <property type="project" value="UniProtKB-KW"/>
</dbReference>
<dbReference type="PANTHER" id="PTHR43540:SF6">
    <property type="entry name" value="ISOCHORISMATASE-LIKE DOMAIN-CONTAINING PROTEIN"/>
    <property type="match status" value="1"/>
</dbReference>
<reference evidence="3" key="1">
    <citation type="submission" date="2020-02" db="EMBL/GenBank/DDBJ databases">
        <authorList>
            <person name="Meier V. D."/>
        </authorList>
    </citation>
    <scope>NUCLEOTIDE SEQUENCE</scope>
    <source>
        <strain evidence="3">AVDCRST_MAG19</strain>
    </source>
</reference>
<dbReference type="InterPro" id="IPR000868">
    <property type="entry name" value="Isochorismatase-like_dom"/>
</dbReference>
<sequence>MSRALLVVDVQNGFVNPFTAHVPDRVRRLIERGEHDPVLFTRFVNTENGPYGRFLDWHACAEPPETDLAPALAPLAAPDLVFTKPGFTGIPDDLAARLRDLAPRSVAVVGIDTDMCVLKVAMDVFDLGIKPVVLVDCCASTAGLQAHLAGLAVLARNIGADQLQDAGLANGYLGAPPEST</sequence>
<feature type="domain" description="Isochorismatase-like" evidence="2">
    <location>
        <begin position="4"/>
        <end position="155"/>
    </location>
</feature>
<dbReference type="EMBL" id="CADCWL010000206">
    <property type="protein sequence ID" value="CAA9579248.1"/>
    <property type="molecule type" value="Genomic_DNA"/>
</dbReference>
<dbReference type="PANTHER" id="PTHR43540">
    <property type="entry name" value="PEROXYUREIDOACRYLATE/UREIDOACRYLATE AMIDOHYDROLASE-RELATED"/>
    <property type="match status" value="1"/>
</dbReference>
<proteinExistence type="predicted"/>
<evidence type="ECO:0000313" key="3">
    <source>
        <dbReference type="EMBL" id="CAA9579248.1"/>
    </source>
</evidence>
<evidence type="ECO:0000259" key="2">
    <source>
        <dbReference type="Pfam" id="PF00857"/>
    </source>
</evidence>
<protein>
    <submittedName>
        <fullName evidence="3">Hydrolase</fullName>
    </submittedName>
</protein>
<dbReference type="InterPro" id="IPR036380">
    <property type="entry name" value="Isochorismatase-like_sf"/>
</dbReference>
<dbReference type="Pfam" id="PF00857">
    <property type="entry name" value="Isochorismatase"/>
    <property type="match status" value="1"/>
</dbReference>
<gene>
    <name evidence="3" type="ORF">AVDCRST_MAG19-3674</name>
</gene>
<dbReference type="AlphaFoldDB" id="A0A6J4VIV9"/>
<name>A0A6J4VIV9_9BACT</name>
<organism evidence="3">
    <name type="scientific">uncultured Thermomicrobiales bacterium</name>
    <dbReference type="NCBI Taxonomy" id="1645740"/>
    <lineage>
        <taxon>Bacteria</taxon>
        <taxon>Pseudomonadati</taxon>
        <taxon>Thermomicrobiota</taxon>
        <taxon>Thermomicrobia</taxon>
        <taxon>Thermomicrobiales</taxon>
        <taxon>environmental samples</taxon>
    </lineage>
</organism>
<accession>A0A6J4VIV9</accession>